<dbReference type="AlphaFoldDB" id="A0A538TTW5"/>
<accession>A0A538TTW5</accession>
<keyword evidence="1" id="KW-0812">Transmembrane</keyword>
<comment type="caution">
    <text evidence="3">The sequence shown here is derived from an EMBL/GenBank/DDBJ whole genome shotgun (WGS) entry which is preliminary data.</text>
</comment>
<feature type="transmembrane region" description="Helical" evidence="1">
    <location>
        <begin position="313"/>
        <end position="334"/>
    </location>
</feature>
<evidence type="ECO:0008006" key="5">
    <source>
        <dbReference type="Google" id="ProtNLM"/>
    </source>
</evidence>
<evidence type="ECO:0000313" key="3">
    <source>
        <dbReference type="EMBL" id="TMQ67038.1"/>
    </source>
</evidence>
<evidence type="ECO:0000313" key="4">
    <source>
        <dbReference type="Proteomes" id="UP000317691"/>
    </source>
</evidence>
<dbReference type="Proteomes" id="UP000317691">
    <property type="component" value="Unassembled WGS sequence"/>
</dbReference>
<feature type="transmembrane region" description="Helical" evidence="1">
    <location>
        <begin position="123"/>
        <end position="140"/>
    </location>
</feature>
<feature type="transmembrane region" description="Helical" evidence="1">
    <location>
        <begin position="166"/>
        <end position="189"/>
    </location>
</feature>
<protein>
    <recommendedName>
        <fullName evidence="5">DUF2029 domain-containing protein</fullName>
    </recommendedName>
</protein>
<reference evidence="3 4" key="1">
    <citation type="journal article" date="2019" name="Nat. Microbiol.">
        <title>Mediterranean grassland soil C-N compound turnover is dependent on rainfall and depth, and is mediated by genomically divergent microorganisms.</title>
        <authorList>
            <person name="Diamond S."/>
            <person name="Andeer P.F."/>
            <person name="Li Z."/>
            <person name="Crits-Christoph A."/>
            <person name="Burstein D."/>
            <person name="Anantharaman K."/>
            <person name="Lane K.R."/>
            <person name="Thomas B.C."/>
            <person name="Pan C."/>
            <person name="Northen T.R."/>
            <person name="Banfield J.F."/>
        </authorList>
    </citation>
    <scope>NUCLEOTIDE SEQUENCE [LARGE SCALE GENOMIC DNA]</scope>
    <source>
        <strain evidence="3">WS_9</strain>
    </source>
</reference>
<dbReference type="EMBL" id="VBOZ01000005">
    <property type="protein sequence ID" value="TMQ67038.1"/>
    <property type="molecule type" value="Genomic_DNA"/>
</dbReference>
<feature type="transmembrane region" description="Helical" evidence="1">
    <location>
        <begin position="201"/>
        <end position="221"/>
    </location>
</feature>
<feature type="transmembrane region" description="Helical" evidence="1">
    <location>
        <begin position="264"/>
        <end position="282"/>
    </location>
</feature>
<feature type="transmembrane region" description="Helical" evidence="1">
    <location>
        <begin position="92"/>
        <end position="111"/>
    </location>
</feature>
<feature type="chain" id="PRO_5021848444" description="DUF2029 domain-containing protein" evidence="2">
    <location>
        <begin position="27"/>
        <end position="413"/>
    </location>
</feature>
<feature type="transmembrane region" description="Helical" evidence="1">
    <location>
        <begin position="289"/>
        <end position="307"/>
    </location>
</feature>
<sequence length="413" mass="44212">MSKHPSILPQLLIVVATLAGSAFFLAAEHQVAGKWGFSLDDSWIYATFARNLATGHGYSFNPGEPIGGATGPMYVFILAPLYLLFHDVVLPAKVLGIACLCASAILVYHSMRRVDPTDRIGPLLAGVLVGISPTLLWGAVSGMEVPVYLLVACLGIYFYTLERWTLTALCWAAGVWLRPDGIILALLAIVARPKLTARNSIGSAVVVGVIIGAYLLFNYAVGGGPLPNSVGVKSSFGGNLLGREWSMATQWLWLWGLSLRPISLGHHFALLIPAMIVGSIALIRRWPAFVAYAFGFPLVFGAFGPSGGQHGRYIAYVVPFGIILACSGLAYLAGRSFGRHYAKGLLAAGLLCIAWQVYVGQKVGIAHGWNVQNINEMQRFVAERIRRGASPGDTIAVNDIGAMGYFSGCYVVD</sequence>
<evidence type="ECO:0000256" key="1">
    <source>
        <dbReference type="SAM" id="Phobius"/>
    </source>
</evidence>
<feature type="signal peptide" evidence="2">
    <location>
        <begin position="1"/>
        <end position="26"/>
    </location>
</feature>
<keyword evidence="2" id="KW-0732">Signal</keyword>
<proteinExistence type="predicted"/>
<gene>
    <name evidence="3" type="ORF">E6K79_01000</name>
</gene>
<keyword evidence="1" id="KW-0472">Membrane</keyword>
<name>A0A538TTW5_UNCEI</name>
<keyword evidence="1" id="KW-1133">Transmembrane helix</keyword>
<organism evidence="3 4">
    <name type="scientific">Eiseniibacteriota bacterium</name>
    <dbReference type="NCBI Taxonomy" id="2212470"/>
    <lineage>
        <taxon>Bacteria</taxon>
        <taxon>Candidatus Eiseniibacteriota</taxon>
    </lineage>
</organism>
<feature type="non-terminal residue" evidence="3">
    <location>
        <position position="413"/>
    </location>
</feature>
<evidence type="ECO:0000256" key="2">
    <source>
        <dbReference type="SAM" id="SignalP"/>
    </source>
</evidence>